<feature type="compositionally biased region" description="Polar residues" evidence="1">
    <location>
        <begin position="954"/>
        <end position="972"/>
    </location>
</feature>
<accession>M4BFG1</accession>
<dbReference type="EnsemblProtists" id="HpaT805030">
    <property type="protein sequence ID" value="HpaP805030"/>
    <property type="gene ID" value="HpaG805030"/>
</dbReference>
<dbReference type="InterPro" id="IPR039273">
    <property type="entry name" value="TEPSIN"/>
</dbReference>
<dbReference type="eggNOG" id="ENOG502R763">
    <property type="taxonomic scope" value="Eukaryota"/>
</dbReference>
<evidence type="ECO:0000256" key="1">
    <source>
        <dbReference type="SAM" id="MobiDB-lite"/>
    </source>
</evidence>
<evidence type="ECO:0000313" key="2">
    <source>
        <dbReference type="EnsemblProtists" id="HpaP805030"/>
    </source>
</evidence>
<evidence type="ECO:0008006" key="4">
    <source>
        <dbReference type="Google" id="ProtNLM"/>
    </source>
</evidence>
<dbReference type="PANTHER" id="PTHR21514:SF0">
    <property type="entry name" value="AP-4 COMPLEX ACCESSORY SUBUNIT TEPSIN"/>
    <property type="match status" value="1"/>
</dbReference>
<dbReference type="EMBL" id="JH598203">
    <property type="status" value="NOT_ANNOTATED_CDS"/>
    <property type="molecule type" value="Genomic_DNA"/>
</dbReference>
<dbReference type="InterPro" id="IPR016024">
    <property type="entry name" value="ARM-type_fold"/>
</dbReference>
<feature type="region of interest" description="Disordered" evidence="1">
    <location>
        <begin position="569"/>
        <end position="604"/>
    </location>
</feature>
<reference evidence="3" key="1">
    <citation type="journal article" date="2010" name="Science">
        <title>Signatures of adaptation to obligate biotrophy in the Hyaloperonospora arabidopsidis genome.</title>
        <authorList>
            <person name="Baxter L."/>
            <person name="Tripathy S."/>
            <person name="Ishaque N."/>
            <person name="Boot N."/>
            <person name="Cabral A."/>
            <person name="Kemen E."/>
            <person name="Thines M."/>
            <person name="Ah-Fong A."/>
            <person name="Anderson R."/>
            <person name="Badejoko W."/>
            <person name="Bittner-Eddy P."/>
            <person name="Boore J.L."/>
            <person name="Chibucos M.C."/>
            <person name="Coates M."/>
            <person name="Dehal P."/>
            <person name="Delehaunty K."/>
            <person name="Dong S."/>
            <person name="Downton P."/>
            <person name="Dumas B."/>
            <person name="Fabro G."/>
            <person name="Fronick C."/>
            <person name="Fuerstenberg S.I."/>
            <person name="Fulton L."/>
            <person name="Gaulin E."/>
            <person name="Govers F."/>
            <person name="Hughes L."/>
            <person name="Humphray S."/>
            <person name="Jiang R.H."/>
            <person name="Judelson H."/>
            <person name="Kamoun S."/>
            <person name="Kyung K."/>
            <person name="Meijer H."/>
            <person name="Minx P."/>
            <person name="Morris P."/>
            <person name="Nelson J."/>
            <person name="Phuntumart V."/>
            <person name="Qutob D."/>
            <person name="Rehmany A."/>
            <person name="Rougon-Cardoso A."/>
            <person name="Ryden P."/>
            <person name="Torto-Alalibo T."/>
            <person name="Studholme D."/>
            <person name="Wang Y."/>
            <person name="Win J."/>
            <person name="Wood J."/>
            <person name="Clifton S.W."/>
            <person name="Rogers J."/>
            <person name="Van den Ackerveken G."/>
            <person name="Jones J.D."/>
            <person name="McDowell J.M."/>
            <person name="Beynon J."/>
            <person name="Tyler B.M."/>
        </authorList>
    </citation>
    <scope>NUCLEOTIDE SEQUENCE [LARGE SCALE GENOMIC DNA]</scope>
    <source>
        <strain evidence="3">Emoy2</strain>
    </source>
</reference>
<dbReference type="PANTHER" id="PTHR21514">
    <property type="entry name" value="AP-4 COMPLEX ACCESSORY SUBUNIT TEPSIN"/>
    <property type="match status" value="1"/>
</dbReference>
<reference evidence="2" key="2">
    <citation type="submission" date="2015-06" db="UniProtKB">
        <authorList>
            <consortium name="EnsemblProtists"/>
        </authorList>
    </citation>
    <scope>IDENTIFICATION</scope>
    <source>
        <strain evidence="2">Emoy2</strain>
    </source>
</reference>
<keyword evidence="3" id="KW-1185">Reference proteome</keyword>
<feature type="compositionally biased region" description="Basic and acidic residues" evidence="1">
    <location>
        <begin position="592"/>
        <end position="604"/>
    </location>
</feature>
<dbReference type="InParanoid" id="M4BFG1"/>
<protein>
    <recommendedName>
        <fullName evidence="4">VHS domain-containing protein</fullName>
    </recommendedName>
</protein>
<feature type="compositionally biased region" description="Low complexity" evidence="1">
    <location>
        <begin position="213"/>
        <end position="224"/>
    </location>
</feature>
<dbReference type="VEuPathDB" id="FungiDB:HpaG805030"/>
<proteinExistence type="predicted"/>
<feature type="region of interest" description="Disordered" evidence="1">
    <location>
        <begin position="925"/>
        <end position="986"/>
    </location>
</feature>
<feature type="compositionally biased region" description="Low complexity" evidence="1">
    <location>
        <begin position="935"/>
        <end position="946"/>
    </location>
</feature>
<dbReference type="AlphaFoldDB" id="M4BFG1"/>
<evidence type="ECO:0000313" key="3">
    <source>
        <dbReference type="Proteomes" id="UP000011713"/>
    </source>
</evidence>
<organism evidence="2 3">
    <name type="scientific">Hyaloperonospora arabidopsidis (strain Emoy2)</name>
    <name type="common">Downy mildew agent</name>
    <name type="synonym">Peronospora arabidopsidis</name>
    <dbReference type="NCBI Taxonomy" id="559515"/>
    <lineage>
        <taxon>Eukaryota</taxon>
        <taxon>Sar</taxon>
        <taxon>Stramenopiles</taxon>
        <taxon>Oomycota</taxon>
        <taxon>Peronosporomycetes</taxon>
        <taxon>Peronosporales</taxon>
        <taxon>Peronosporaceae</taxon>
        <taxon>Hyaloperonospora</taxon>
    </lineage>
</organism>
<dbReference type="OMA" id="EFYKQYY"/>
<dbReference type="HOGENOM" id="CLU_328333_0_0_1"/>
<feature type="region of interest" description="Disordered" evidence="1">
    <location>
        <begin position="189"/>
        <end position="224"/>
    </location>
</feature>
<sequence length="986" mass="106319">MHSQWRPAPESTYASQAARWKQGFKAPAPLLQPQQQQSSPDQTDLENALVSELCSSLGSSSFPPREVLQKLLRYLHTLDHDYICELLDDKFESSVWQVKAKALSVLSALLSSTDAEFYKQYYSGRLDLLEELRGARKDMLRKRADKVYALLSDYVPTADNESVLEMMHRIRDDDARDDDDARAPEMQALMHTSPVLASQQTPYESRVDKNKSPRSSSAPLPSALSGAIDETSTAFHFLAISKDEPHEEYAPAQMAAEPLTPPVSNSAFGFLSVNGGEMDSLSPTPPGSVGPKFSVVARGSSSKNNDSPALVAPRNMPVPSAPPLGTDSSGFSFLSQTPVANGAYASENGVPAFDLMGRQNQPLQQQQQREALAVTPAPRVVSTPALQYCHSVFDTLPQPTPFEPSQVMLGPEKEEKKVEASNVPDPIHDPFEGLDANDGDQRLDSCDAYTPSRDLVPEANESIAPQALQLSESLREVILEIDVPPGPMGVMLDRTIPDMTVIERFVPLPSGGRGYLELHPAICPGCALISINLVIVENKGLVEVGPILAALTNAPKLLRFKKLMNNGRTANPSTLQMPYVPPPLEDEVQSSSDEKGVEREPESENIRILGSSSGEAFMTRLNGYSSELCEIEAKLREIIRREYDGQLVADRRNQLAQLHGNVEKIQTKGIDSVILGERRPPNYEEVKQFRSALVRKANELARMIQSTAQADPLLYTSAAASGEEKQPVSAFAFVIGDSNSNANDPSLGVSQMQNDPGFRFLNANANAPVAEALGGNVVTSPRTPAQLKNSYGFSFLADNYQEQPVVGTSVNLTVSQAPTSPSSSFGVLSTDMTNSGGEAASNVFAGLTLKNATQQKVAKPAPALSDTLTKSSHGRPMGLSDLEASLRLTALDRGVCPSADHIPRIPESAQQSAFEFLSTSATTANPGHGPIVFDSSSTSTEATSPTGFDFLRDSTVSSNTPTVGSSQAQSELQEPPASMFSFISSD</sequence>
<name>M4BFG1_HYAAE</name>
<dbReference type="GO" id="GO:0032588">
    <property type="term" value="C:trans-Golgi network membrane"/>
    <property type="evidence" value="ECO:0007669"/>
    <property type="project" value="TreeGrafter"/>
</dbReference>
<dbReference type="SUPFAM" id="SSF48371">
    <property type="entry name" value="ARM repeat"/>
    <property type="match status" value="1"/>
</dbReference>
<feature type="region of interest" description="Disordered" evidence="1">
    <location>
        <begin position="278"/>
        <end position="329"/>
    </location>
</feature>
<dbReference type="Proteomes" id="UP000011713">
    <property type="component" value="Unassembled WGS sequence"/>
</dbReference>